<feature type="transmembrane region" description="Helical" evidence="9">
    <location>
        <begin position="167"/>
        <end position="188"/>
    </location>
</feature>
<evidence type="ECO:0000256" key="8">
    <source>
        <dbReference type="SAM" id="MobiDB-lite"/>
    </source>
</evidence>
<gene>
    <name evidence="11" type="ORF">ARGLB_093_00080</name>
</gene>
<protein>
    <submittedName>
        <fullName evidence="11">Sugar transporter</fullName>
    </submittedName>
</protein>
<feature type="transmembrane region" description="Helical" evidence="9">
    <location>
        <begin position="436"/>
        <end position="456"/>
    </location>
</feature>
<dbReference type="InterPro" id="IPR005828">
    <property type="entry name" value="MFS_sugar_transport-like"/>
</dbReference>
<dbReference type="InterPro" id="IPR036259">
    <property type="entry name" value="MFS_trans_sf"/>
</dbReference>
<dbReference type="Gene3D" id="1.20.1250.20">
    <property type="entry name" value="MFS general substrate transporter like domains"/>
    <property type="match status" value="1"/>
</dbReference>
<dbReference type="PROSITE" id="PS50850">
    <property type="entry name" value="MFS"/>
    <property type="match status" value="1"/>
</dbReference>
<dbReference type="InterPro" id="IPR020846">
    <property type="entry name" value="MFS_dom"/>
</dbReference>
<feature type="region of interest" description="Disordered" evidence="8">
    <location>
        <begin position="1"/>
        <end position="21"/>
    </location>
</feature>
<evidence type="ECO:0000256" key="9">
    <source>
        <dbReference type="SAM" id="Phobius"/>
    </source>
</evidence>
<comment type="subcellular location">
    <subcellularLocation>
        <location evidence="1">Cell membrane</location>
        <topology evidence="1">Multi-pass membrane protein</topology>
    </subcellularLocation>
</comment>
<evidence type="ECO:0000259" key="10">
    <source>
        <dbReference type="PROSITE" id="PS50850"/>
    </source>
</evidence>
<dbReference type="InterPro" id="IPR005829">
    <property type="entry name" value="Sugar_transporter_CS"/>
</dbReference>
<dbReference type="STRING" id="1077972.ARGLB_093_00080"/>
<evidence type="ECO:0000256" key="6">
    <source>
        <dbReference type="ARBA" id="ARBA00023136"/>
    </source>
</evidence>
<accession>H0QSQ4</accession>
<dbReference type="EMBL" id="BAEG01000093">
    <property type="protein sequence ID" value="GAB15855.1"/>
    <property type="molecule type" value="Genomic_DNA"/>
</dbReference>
<feature type="domain" description="Major facilitator superfamily (MFS) profile" evidence="10">
    <location>
        <begin position="42"/>
        <end position="464"/>
    </location>
</feature>
<dbReference type="NCBIfam" id="TIGR00879">
    <property type="entry name" value="SP"/>
    <property type="match status" value="1"/>
</dbReference>
<feature type="transmembrane region" description="Helical" evidence="9">
    <location>
        <begin position="310"/>
        <end position="334"/>
    </location>
</feature>
<evidence type="ECO:0000313" key="11">
    <source>
        <dbReference type="EMBL" id="GAB15855.1"/>
    </source>
</evidence>
<keyword evidence="4 9" id="KW-0812">Transmembrane</keyword>
<dbReference type="PRINTS" id="PR00171">
    <property type="entry name" value="SUGRTRNSPORT"/>
</dbReference>
<keyword evidence="12" id="KW-1185">Reference proteome</keyword>
<feature type="transmembrane region" description="Helical" evidence="9">
    <location>
        <begin position="133"/>
        <end position="155"/>
    </location>
</feature>
<dbReference type="GO" id="GO:0005886">
    <property type="term" value="C:plasma membrane"/>
    <property type="evidence" value="ECO:0007669"/>
    <property type="project" value="UniProtKB-SubCell"/>
</dbReference>
<sequence length="497" mass="52643">MVYTNSGSYRFPDPQSPIPASKDPKMSFLQDLRQTPRLGLLVGGTAATIGIIYGYDLSNIAGALLFITKEFQLSTSQQELVTTAVVIGEVLGAVLGGWLANKLGRKACMVGVAGAYAAFAVLSALAADVPMLLVARLLLGLTIGISVVVVPVFVAESAPPKVRGALLVAYQVATVIGIIIGYLAAYVLSASENWRLMLGLAAVPALAVLAVTLRLPDTARWYMMRGRTEDARRTLSSIEPDADVDAELADMRRAISEERGGGLREMLRSPYLKATVFVVGLGFFIQITGINAVVYYSPRIFEAMGFTGNAALLLLPALVQAAALVAVFVSLSLVDRVGRRPILLGGIGMMIVANIILVAVFMVGRDFGGILTVVGFLGVLLFTVGFTFGFGALVWVYAGESFPARLRSLGASAMLTSDLVANVIVAAFFLTMLQRLGGAGTFAVFGALAVAGFVFVHRLAPETKGRNLEEIRHYWENGARWPEATGTTGSSTKPAAK</sequence>
<dbReference type="SUPFAM" id="SSF103473">
    <property type="entry name" value="MFS general substrate transporter"/>
    <property type="match status" value="1"/>
</dbReference>
<feature type="transmembrane region" description="Helical" evidence="9">
    <location>
        <begin position="341"/>
        <end position="364"/>
    </location>
</feature>
<organism evidence="11 12">
    <name type="scientific">Arthrobacter globiformis (strain ATCC 8010 / DSM 20124 / JCM 1332 / NBRC 12137 / NCIMB 8907 / NRRL B-2979 / 168)</name>
    <dbReference type="NCBI Taxonomy" id="1077972"/>
    <lineage>
        <taxon>Bacteria</taxon>
        <taxon>Bacillati</taxon>
        <taxon>Actinomycetota</taxon>
        <taxon>Actinomycetes</taxon>
        <taxon>Micrococcales</taxon>
        <taxon>Micrococcaceae</taxon>
        <taxon>Arthrobacter</taxon>
    </lineage>
</organism>
<comment type="caution">
    <text evidence="11">The sequence shown here is derived from an EMBL/GenBank/DDBJ whole genome shotgun (WGS) entry which is preliminary data.</text>
</comment>
<proteinExistence type="inferred from homology"/>
<evidence type="ECO:0000256" key="2">
    <source>
        <dbReference type="ARBA" id="ARBA00010992"/>
    </source>
</evidence>
<keyword evidence="6 9" id="KW-0472">Membrane</keyword>
<dbReference type="AlphaFoldDB" id="H0QSQ4"/>
<name>H0QSQ4_ARTG1</name>
<keyword evidence="11" id="KW-0762">Sugar transport</keyword>
<feature type="transmembrane region" description="Helical" evidence="9">
    <location>
        <begin position="107"/>
        <end position="127"/>
    </location>
</feature>
<feature type="transmembrane region" description="Helical" evidence="9">
    <location>
        <begin position="38"/>
        <end position="55"/>
    </location>
</feature>
<reference evidence="11 12" key="1">
    <citation type="submission" date="2011-12" db="EMBL/GenBank/DDBJ databases">
        <title>Whole genome shotgun sequence of Arthrobacter globiformis NBRC 12137.</title>
        <authorList>
            <person name="Miyazawa S."/>
            <person name="Hosoyama A."/>
            <person name="Tsuchikane K."/>
            <person name="Katsumata H."/>
            <person name="Yamazaki S."/>
            <person name="Fujita N."/>
        </authorList>
    </citation>
    <scope>NUCLEOTIDE SEQUENCE [LARGE SCALE GENOMIC DNA]</scope>
    <source>
        <strain evidence="11 12">NBRC 12137</strain>
    </source>
</reference>
<comment type="similarity">
    <text evidence="2 7">Belongs to the major facilitator superfamily. Sugar transporter (TC 2.A.1.1) family.</text>
</comment>
<dbReference type="PANTHER" id="PTHR48020:SF12">
    <property type="entry name" value="PROTON MYO-INOSITOL COTRANSPORTER"/>
    <property type="match status" value="1"/>
</dbReference>
<dbReference type="Proteomes" id="UP000003828">
    <property type="component" value="Unassembled WGS sequence"/>
</dbReference>
<evidence type="ECO:0000256" key="5">
    <source>
        <dbReference type="ARBA" id="ARBA00022989"/>
    </source>
</evidence>
<evidence type="ECO:0000256" key="3">
    <source>
        <dbReference type="ARBA" id="ARBA00022448"/>
    </source>
</evidence>
<evidence type="ECO:0000256" key="7">
    <source>
        <dbReference type="RuleBase" id="RU003346"/>
    </source>
</evidence>
<dbReference type="GO" id="GO:0022857">
    <property type="term" value="F:transmembrane transporter activity"/>
    <property type="evidence" value="ECO:0007669"/>
    <property type="project" value="InterPro"/>
</dbReference>
<feature type="transmembrane region" description="Helical" evidence="9">
    <location>
        <begin position="409"/>
        <end position="430"/>
    </location>
</feature>
<feature type="transmembrane region" description="Helical" evidence="9">
    <location>
        <begin position="80"/>
        <end position="100"/>
    </location>
</feature>
<evidence type="ECO:0000256" key="1">
    <source>
        <dbReference type="ARBA" id="ARBA00004651"/>
    </source>
</evidence>
<keyword evidence="5 9" id="KW-1133">Transmembrane helix</keyword>
<keyword evidence="3 7" id="KW-0813">Transport</keyword>
<dbReference type="InterPro" id="IPR050814">
    <property type="entry name" value="Myo-inositol_Transporter"/>
</dbReference>
<feature type="transmembrane region" description="Helical" evidence="9">
    <location>
        <begin position="194"/>
        <end position="215"/>
    </location>
</feature>
<feature type="transmembrane region" description="Helical" evidence="9">
    <location>
        <begin position="274"/>
        <end position="298"/>
    </location>
</feature>
<dbReference type="eggNOG" id="COG0477">
    <property type="taxonomic scope" value="Bacteria"/>
</dbReference>
<dbReference type="PROSITE" id="PS00217">
    <property type="entry name" value="SUGAR_TRANSPORT_2"/>
    <property type="match status" value="1"/>
</dbReference>
<evidence type="ECO:0000256" key="4">
    <source>
        <dbReference type="ARBA" id="ARBA00022692"/>
    </source>
</evidence>
<dbReference type="Pfam" id="PF00083">
    <property type="entry name" value="Sugar_tr"/>
    <property type="match status" value="1"/>
</dbReference>
<dbReference type="PANTHER" id="PTHR48020">
    <property type="entry name" value="PROTON MYO-INOSITOL COTRANSPORTER"/>
    <property type="match status" value="1"/>
</dbReference>
<feature type="transmembrane region" description="Helical" evidence="9">
    <location>
        <begin position="370"/>
        <end position="397"/>
    </location>
</feature>
<dbReference type="InterPro" id="IPR003663">
    <property type="entry name" value="Sugar/inositol_transpt"/>
</dbReference>
<evidence type="ECO:0000313" key="12">
    <source>
        <dbReference type="Proteomes" id="UP000003828"/>
    </source>
</evidence>